<organism evidence="1 2">
    <name type="scientific">Protopolystoma xenopodis</name>
    <dbReference type="NCBI Taxonomy" id="117903"/>
    <lineage>
        <taxon>Eukaryota</taxon>
        <taxon>Metazoa</taxon>
        <taxon>Spiralia</taxon>
        <taxon>Lophotrochozoa</taxon>
        <taxon>Platyhelminthes</taxon>
        <taxon>Monogenea</taxon>
        <taxon>Polyopisthocotylea</taxon>
        <taxon>Polystomatidea</taxon>
        <taxon>Polystomatidae</taxon>
        <taxon>Protopolystoma</taxon>
    </lineage>
</organism>
<reference evidence="1" key="1">
    <citation type="submission" date="2018-11" db="EMBL/GenBank/DDBJ databases">
        <authorList>
            <consortium name="Pathogen Informatics"/>
        </authorList>
    </citation>
    <scope>NUCLEOTIDE SEQUENCE</scope>
</reference>
<name>A0A3S5BBI9_9PLAT</name>
<comment type="caution">
    <text evidence="1">The sequence shown here is derived from an EMBL/GenBank/DDBJ whole genome shotgun (WGS) entry which is preliminary data.</text>
</comment>
<protein>
    <recommendedName>
        <fullName evidence="3">AMP-dependent synthetase/ligase domain-containing protein</fullName>
    </recommendedName>
</protein>
<dbReference type="PANTHER" id="PTHR22754">
    <property type="entry name" value="DISCO-INTERACTING PROTEIN 2 DIP2 -RELATED"/>
    <property type="match status" value="1"/>
</dbReference>
<proteinExistence type="predicted"/>
<evidence type="ECO:0008006" key="3">
    <source>
        <dbReference type="Google" id="ProtNLM"/>
    </source>
</evidence>
<evidence type="ECO:0000313" key="1">
    <source>
        <dbReference type="EMBL" id="VEL42048.1"/>
    </source>
</evidence>
<evidence type="ECO:0000313" key="2">
    <source>
        <dbReference type="Proteomes" id="UP000784294"/>
    </source>
</evidence>
<dbReference type="OrthoDB" id="69964at2759"/>
<dbReference type="EMBL" id="CAAALY010272340">
    <property type="protein sequence ID" value="VEL42048.1"/>
    <property type="molecule type" value="Genomic_DNA"/>
</dbReference>
<dbReference type="Gene3D" id="3.40.50.12780">
    <property type="entry name" value="N-terminal domain of ligase-like"/>
    <property type="match status" value="1"/>
</dbReference>
<dbReference type="InterPro" id="IPR042099">
    <property type="entry name" value="ANL_N_sf"/>
</dbReference>
<dbReference type="PANTHER" id="PTHR22754:SF32">
    <property type="entry name" value="DISCO-INTERACTING PROTEIN 2"/>
    <property type="match status" value="1"/>
</dbReference>
<dbReference type="Proteomes" id="UP000784294">
    <property type="component" value="Unassembled WGS sequence"/>
</dbReference>
<dbReference type="AlphaFoldDB" id="A0A3S5BBI9"/>
<gene>
    <name evidence="1" type="ORF">PXEA_LOCUS35488</name>
</gene>
<sequence length="179" mass="20224">MDFICLLVLKPLTCQEACSLLPLSRWPQIIDSEENFKKKFPGIYKPRKPEQASAYLDFSVSSTGVSPLYILYSPNRTLSGVRVTHAVASAICRAQKVQCEFYPTREVVLCLEPYTGIGFTLWALTSVYCGHHSILVPPSALDTAPELWLSLCSQRKVLVCTMIMTLKFYADTFVFISWR</sequence>
<accession>A0A3S5BBI9</accession>
<keyword evidence="2" id="KW-1185">Reference proteome</keyword>